<dbReference type="Gene3D" id="3.40.720.10">
    <property type="entry name" value="Alkaline Phosphatase, subunit A"/>
    <property type="match status" value="1"/>
</dbReference>
<sequence>MKTPAWFSRCITHRFGGLVLFVILFVAVATFTRIGLLLHEMWAVDWNASLLASFAWGLVFDVGAALLFSLPGWLVLTLLPKRFFERRWARALGHLALMGGLAVLLFTAVSERVFWDEFSVRFNFIAVDYLVYTTEVLANINESYPMPAIFAGLAIATVGLYLLFVRTGWVDQWLEHAADGWQKRYAAGAAWLALTVLAGWGLNQGQLPSYQNNYNRELAKDGVWSLFAAFRNNELAYDEFYATLPLDEAFAEARKEVAFDGSRFLTDNPRDLLRWIDNPGEEQRLNVIQITVESLSADFLGVFNSESTLTPELDALAEKSLLFTNFYATGTRTTRGMEALSLSLPPTPGRSLIKRPRNDGLFTLGSVFQSRDYDTAFIYGGYGYFDNMNAFFSGNGYRIVDRGSVGDDDVTFANAWGACDGDLYRWTMREADADYAAGKPFHYFVMTTSNHRPYTFPDGKIDLPSKESGRAGAVKYTDQAIGEFIREASSKPWFKNTVFVVVADHCASVAGRSELPVKSYHIPLMVYAPGGQIEAGRIDDLMSQVDYAPTLLGLLNWSYASRFYGWDVRRAVGDRRALVGNYQKLGLFEEGRLDILSPRSECSSYKVDHTTLVQTRRGEPSPEPNEVVGYYQTAAWLYQNDGYKALTPAEQRRYAEQANAASGDGMAANY</sequence>
<feature type="transmembrane region" description="Helical" evidence="6">
    <location>
        <begin position="12"/>
        <end position="34"/>
    </location>
</feature>
<keyword evidence="9" id="KW-1185">Reference proteome</keyword>
<dbReference type="InterPro" id="IPR050448">
    <property type="entry name" value="OpgB/LTA_synthase_biosynth"/>
</dbReference>
<evidence type="ECO:0000256" key="3">
    <source>
        <dbReference type="ARBA" id="ARBA00022692"/>
    </source>
</evidence>
<feature type="transmembrane region" description="Helical" evidence="6">
    <location>
        <begin position="185"/>
        <end position="202"/>
    </location>
</feature>
<proteinExistence type="predicted"/>
<keyword evidence="4 6" id="KW-1133">Transmembrane helix</keyword>
<feature type="domain" description="Sulfatase N-terminal" evidence="7">
    <location>
        <begin position="286"/>
        <end position="556"/>
    </location>
</feature>
<accession>A0ABZ1C4P5</accession>
<evidence type="ECO:0000256" key="4">
    <source>
        <dbReference type="ARBA" id="ARBA00022989"/>
    </source>
</evidence>
<reference evidence="8 9" key="1">
    <citation type="submission" date="2021-08" db="EMBL/GenBank/DDBJ databases">
        <authorList>
            <person name="Zhang D."/>
            <person name="Zhang A."/>
            <person name="Wang L."/>
        </authorList>
    </citation>
    <scope>NUCLEOTIDE SEQUENCE [LARGE SCALE GENOMIC DNA]</scope>
    <source>
        <strain evidence="8 9">WL0086</strain>
    </source>
</reference>
<feature type="transmembrane region" description="Helical" evidence="6">
    <location>
        <begin position="144"/>
        <end position="164"/>
    </location>
</feature>
<evidence type="ECO:0000259" key="7">
    <source>
        <dbReference type="Pfam" id="PF00884"/>
    </source>
</evidence>
<dbReference type="InterPro" id="IPR000917">
    <property type="entry name" value="Sulfatase_N"/>
</dbReference>
<evidence type="ECO:0000256" key="6">
    <source>
        <dbReference type="SAM" id="Phobius"/>
    </source>
</evidence>
<comment type="subcellular location">
    <subcellularLocation>
        <location evidence="1">Cell membrane</location>
        <topology evidence="1">Multi-pass membrane protein</topology>
    </subcellularLocation>
</comment>
<feature type="transmembrane region" description="Helical" evidence="6">
    <location>
        <begin position="54"/>
        <end position="79"/>
    </location>
</feature>
<keyword evidence="3 6" id="KW-0812">Transmembrane</keyword>
<feature type="transmembrane region" description="Helical" evidence="6">
    <location>
        <begin position="91"/>
        <end position="109"/>
    </location>
</feature>
<dbReference type="CDD" id="cd16015">
    <property type="entry name" value="LTA_synthase"/>
    <property type="match status" value="1"/>
</dbReference>
<dbReference type="EMBL" id="CP139781">
    <property type="protein sequence ID" value="WRQ86466.1"/>
    <property type="molecule type" value="Genomic_DNA"/>
</dbReference>
<keyword evidence="5 6" id="KW-0472">Membrane</keyword>
<evidence type="ECO:0000256" key="1">
    <source>
        <dbReference type="ARBA" id="ARBA00004651"/>
    </source>
</evidence>
<dbReference type="RefSeq" id="WP_225919468.1">
    <property type="nucleotide sequence ID" value="NZ_CP139781.1"/>
</dbReference>
<dbReference type="PANTHER" id="PTHR47371">
    <property type="entry name" value="LIPOTEICHOIC ACID SYNTHASE"/>
    <property type="match status" value="1"/>
</dbReference>
<keyword evidence="2" id="KW-1003">Cell membrane</keyword>
<dbReference type="Pfam" id="PF00884">
    <property type="entry name" value="Sulfatase"/>
    <property type="match status" value="1"/>
</dbReference>
<gene>
    <name evidence="8" type="ORF">K1X11_016745</name>
</gene>
<dbReference type="InterPro" id="IPR017850">
    <property type="entry name" value="Alkaline_phosphatase_core_sf"/>
</dbReference>
<name>A0ABZ1C4P5_9BACT</name>
<organism evidence="8 9">
    <name type="scientific">Actomonas aquatica</name>
    <dbReference type="NCBI Taxonomy" id="2866162"/>
    <lineage>
        <taxon>Bacteria</taxon>
        <taxon>Pseudomonadati</taxon>
        <taxon>Verrucomicrobiota</taxon>
        <taxon>Opitutia</taxon>
        <taxon>Opitutales</taxon>
        <taxon>Opitutaceae</taxon>
        <taxon>Actomonas</taxon>
    </lineage>
</organism>
<evidence type="ECO:0000313" key="9">
    <source>
        <dbReference type="Proteomes" id="UP000738431"/>
    </source>
</evidence>
<dbReference type="PANTHER" id="PTHR47371:SF3">
    <property type="entry name" value="PHOSPHOGLYCEROL TRANSFERASE I"/>
    <property type="match status" value="1"/>
</dbReference>
<dbReference type="SUPFAM" id="SSF53649">
    <property type="entry name" value="Alkaline phosphatase-like"/>
    <property type="match status" value="1"/>
</dbReference>
<evidence type="ECO:0000313" key="8">
    <source>
        <dbReference type="EMBL" id="WRQ86466.1"/>
    </source>
</evidence>
<protein>
    <submittedName>
        <fullName evidence="8">Sulfatase-like hydrolase/transferase</fullName>
    </submittedName>
</protein>
<evidence type="ECO:0000256" key="5">
    <source>
        <dbReference type="ARBA" id="ARBA00023136"/>
    </source>
</evidence>
<reference evidence="8 9" key="2">
    <citation type="submission" date="2023-12" db="EMBL/GenBank/DDBJ databases">
        <title>Description of an unclassified Opitutus bacterium of Verrucomicrobiota.</title>
        <authorList>
            <person name="Zhang D.-F."/>
        </authorList>
    </citation>
    <scope>NUCLEOTIDE SEQUENCE [LARGE SCALE GENOMIC DNA]</scope>
    <source>
        <strain evidence="8 9">WL0086</strain>
    </source>
</reference>
<evidence type="ECO:0000256" key="2">
    <source>
        <dbReference type="ARBA" id="ARBA00022475"/>
    </source>
</evidence>
<dbReference type="Gene3D" id="3.30.1120.80">
    <property type="match status" value="1"/>
</dbReference>
<dbReference type="Proteomes" id="UP000738431">
    <property type="component" value="Chromosome"/>
</dbReference>